<dbReference type="CDD" id="cd02885">
    <property type="entry name" value="NUDIX_IPP_Isomerase"/>
    <property type="match status" value="1"/>
</dbReference>
<keyword evidence="8" id="KW-0414">Isoprene biosynthesis</keyword>
<keyword evidence="7" id="KW-0464">Manganese</keyword>
<dbReference type="NCBIfam" id="TIGR02150">
    <property type="entry name" value="IPP_isom_1"/>
    <property type="match status" value="1"/>
</dbReference>
<evidence type="ECO:0000256" key="9">
    <source>
        <dbReference type="ARBA" id="ARBA00023235"/>
    </source>
</evidence>
<dbReference type="GO" id="GO:0005737">
    <property type="term" value="C:cytoplasm"/>
    <property type="evidence" value="ECO:0007669"/>
    <property type="project" value="TreeGrafter"/>
</dbReference>
<dbReference type="GO" id="GO:0046872">
    <property type="term" value="F:metal ion binding"/>
    <property type="evidence" value="ECO:0007669"/>
    <property type="project" value="UniProtKB-KW"/>
</dbReference>
<dbReference type="PANTHER" id="PTHR10885">
    <property type="entry name" value="ISOPENTENYL-DIPHOSPHATE DELTA-ISOMERASE"/>
    <property type="match status" value="1"/>
</dbReference>
<dbReference type="InterPro" id="IPR000086">
    <property type="entry name" value="NUDIX_hydrolase_dom"/>
</dbReference>
<dbReference type="GO" id="GO:0004452">
    <property type="term" value="F:isopentenyl-diphosphate delta-isomerase activity"/>
    <property type="evidence" value="ECO:0007669"/>
    <property type="project" value="UniProtKB-UniRule"/>
</dbReference>
<dbReference type="Proteomes" id="UP000777265">
    <property type="component" value="Unassembled WGS sequence"/>
</dbReference>
<dbReference type="Pfam" id="PF00293">
    <property type="entry name" value="NUDIX"/>
    <property type="match status" value="1"/>
</dbReference>
<evidence type="ECO:0000256" key="5">
    <source>
        <dbReference type="ARBA" id="ARBA00022723"/>
    </source>
</evidence>
<gene>
    <name evidence="12" type="primary">idi</name>
    <name evidence="12" type="ORF">GXY80_02585</name>
</gene>
<dbReference type="SUPFAM" id="SSF55811">
    <property type="entry name" value="Nudix"/>
    <property type="match status" value="1"/>
</dbReference>
<dbReference type="Gene3D" id="3.90.79.10">
    <property type="entry name" value="Nucleoside Triphosphate Pyrophosphohydrolase"/>
    <property type="match status" value="1"/>
</dbReference>
<dbReference type="PANTHER" id="PTHR10885:SF0">
    <property type="entry name" value="ISOPENTENYL-DIPHOSPHATE DELTA-ISOMERASE"/>
    <property type="match status" value="1"/>
</dbReference>
<evidence type="ECO:0000256" key="4">
    <source>
        <dbReference type="ARBA" id="ARBA00022490"/>
    </source>
</evidence>
<feature type="domain" description="Nudix hydrolase" evidence="11">
    <location>
        <begin position="28"/>
        <end position="160"/>
    </location>
</feature>
<dbReference type="InterPro" id="IPR015797">
    <property type="entry name" value="NUDIX_hydrolase-like_dom_sf"/>
</dbReference>
<keyword evidence="6" id="KW-0460">Magnesium</keyword>
<sequence length="182" mass="21149">MDELILVDANDNDAGYAEKESCHLIPMKLHRAFSIFILDNTGAMLIHKRSPAKKTWPDFWSNACCSHPRKGEDLSDAVTRRLQEELGFTCPLRHLFHFSYKSNYDNEYGEYEIDHVFIGQYDGKIRPNPDEIADFKFVTLKELSRDVEDRPDQYTPWFKKALPKVIQYITTNKDRTGALGPF</sequence>
<evidence type="ECO:0000256" key="6">
    <source>
        <dbReference type="ARBA" id="ARBA00022842"/>
    </source>
</evidence>
<dbReference type="InterPro" id="IPR011876">
    <property type="entry name" value="IsopentenylPP_isomerase_typ1"/>
</dbReference>
<reference evidence="12" key="1">
    <citation type="journal article" date="2020" name="Biotechnol. Biofuels">
        <title>New insights from the biogas microbiome by comprehensive genome-resolved metagenomics of nearly 1600 species originating from multiple anaerobic digesters.</title>
        <authorList>
            <person name="Campanaro S."/>
            <person name="Treu L."/>
            <person name="Rodriguez-R L.M."/>
            <person name="Kovalovszki A."/>
            <person name="Ziels R.M."/>
            <person name="Maus I."/>
            <person name="Zhu X."/>
            <person name="Kougias P.G."/>
            <person name="Basile A."/>
            <person name="Luo G."/>
            <person name="Schluter A."/>
            <person name="Konstantinidis K.T."/>
            <person name="Angelidaki I."/>
        </authorList>
    </citation>
    <scope>NUCLEOTIDE SEQUENCE</scope>
    <source>
        <strain evidence="12">AS06rmzACSIP_7</strain>
    </source>
</reference>
<dbReference type="PROSITE" id="PS51462">
    <property type="entry name" value="NUDIX"/>
    <property type="match status" value="1"/>
</dbReference>
<evidence type="ECO:0000256" key="8">
    <source>
        <dbReference type="ARBA" id="ARBA00023229"/>
    </source>
</evidence>
<accession>A0A971M2F3</accession>
<evidence type="ECO:0000256" key="1">
    <source>
        <dbReference type="ARBA" id="ARBA00004826"/>
    </source>
</evidence>
<evidence type="ECO:0000313" key="13">
    <source>
        <dbReference type="Proteomes" id="UP000777265"/>
    </source>
</evidence>
<evidence type="ECO:0000313" key="12">
    <source>
        <dbReference type="EMBL" id="NLW34356.1"/>
    </source>
</evidence>
<proteinExistence type="inferred from homology"/>
<dbReference type="EC" id="5.3.3.2" evidence="3 10"/>
<comment type="similarity">
    <text evidence="2">Belongs to the IPP isomerase type 1 family.</text>
</comment>
<protein>
    <recommendedName>
        <fullName evidence="3 10">Isopentenyl-diphosphate delta-isomerase</fullName>
        <ecNumber evidence="3 10">5.3.3.2</ecNumber>
    </recommendedName>
</protein>
<name>A0A971M2F3_9BACT</name>
<dbReference type="AlphaFoldDB" id="A0A971M2F3"/>
<comment type="pathway">
    <text evidence="1">Isoprenoid biosynthesis; dimethylallyl diphosphate biosynthesis; dimethylallyl diphosphate from isopentenyl diphosphate: step 1/1.</text>
</comment>
<dbReference type="PIRSF" id="PIRSF018427">
    <property type="entry name" value="Isopntndiph_ism"/>
    <property type="match status" value="1"/>
</dbReference>
<comment type="caution">
    <text evidence="12">The sequence shown here is derived from an EMBL/GenBank/DDBJ whole genome shotgun (WGS) entry which is preliminary data.</text>
</comment>
<evidence type="ECO:0000256" key="10">
    <source>
        <dbReference type="NCBIfam" id="TIGR02150"/>
    </source>
</evidence>
<evidence type="ECO:0000256" key="2">
    <source>
        <dbReference type="ARBA" id="ARBA00007579"/>
    </source>
</evidence>
<keyword evidence="9 12" id="KW-0413">Isomerase</keyword>
<dbReference type="InterPro" id="IPR056375">
    <property type="entry name" value="Idi_bact"/>
</dbReference>
<evidence type="ECO:0000256" key="3">
    <source>
        <dbReference type="ARBA" id="ARBA00012057"/>
    </source>
</evidence>
<dbReference type="GO" id="GO:0009240">
    <property type="term" value="P:isopentenyl diphosphate biosynthetic process"/>
    <property type="evidence" value="ECO:0007669"/>
    <property type="project" value="TreeGrafter"/>
</dbReference>
<reference evidence="12" key="2">
    <citation type="submission" date="2020-01" db="EMBL/GenBank/DDBJ databases">
        <authorList>
            <person name="Campanaro S."/>
        </authorList>
    </citation>
    <scope>NUCLEOTIDE SEQUENCE</scope>
    <source>
        <strain evidence="12">AS06rmzACSIP_7</strain>
    </source>
</reference>
<evidence type="ECO:0000256" key="7">
    <source>
        <dbReference type="ARBA" id="ARBA00023211"/>
    </source>
</evidence>
<dbReference type="HAMAP" id="MF_00202">
    <property type="entry name" value="Idi"/>
    <property type="match status" value="1"/>
</dbReference>
<dbReference type="EMBL" id="JAAYEE010000041">
    <property type="protein sequence ID" value="NLW34356.1"/>
    <property type="molecule type" value="Genomic_DNA"/>
</dbReference>
<evidence type="ECO:0000259" key="11">
    <source>
        <dbReference type="PROSITE" id="PS51462"/>
    </source>
</evidence>
<organism evidence="12 13">
    <name type="scientific">Syntrophorhabdus aromaticivorans</name>
    <dbReference type="NCBI Taxonomy" id="328301"/>
    <lineage>
        <taxon>Bacteria</taxon>
        <taxon>Pseudomonadati</taxon>
        <taxon>Thermodesulfobacteriota</taxon>
        <taxon>Syntrophorhabdia</taxon>
        <taxon>Syntrophorhabdales</taxon>
        <taxon>Syntrophorhabdaceae</taxon>
        <taxon>Syntrophorhabdus</taxon>
    </lineage>
</organism>
<keyword evidence="5" id="KW-0479">Metal-binding</keyword>
<dbReference type="NCBIfam" id="NF002995">
    <property type="entry name" value="PRK03759.1"/>
    <property type="match status" value="1"/>
</dbReference>
<keyword evidence="4" id="KW-0963">Cytoplasm</keyword>